<dbReference type="Proteomes" id="UP000321617">
    <property type="component" value="Unassembled WGS sequence"/>
</dbReference>
<reference evidence="3 4" key="1">
    <citation type="journal article" date="2013" name="Stand. Genomic Sci.">
        <title>Genomic Encyclopedia of Type Strains, Phase I: The one thousand microbial genomes (KMG-I) project.</title>
        <authorList>
            <person name="Kyrpides N.C."/>
            <person name="Woyke T."/>
            <person name="Eisen J.A."/>
            <person name="Garrity G."/>
            <person name="Lilburn T.G."/>
            <person name="Beck B.J."/>
            <person name="Whitman W.B."/>
            <person name="Hugenholtz P."/>
            <person name="Klenk H.P."/>
        </authorList>
    </citation>
    <scope>NUCLEOTIDE SEQUENCE [LARGE SCALE GENOMIC DNA]</scope>
    <source>
        <strain evidence="3 4">DSM 45044</strain>
    </source>
</reference>
<accession>A0A562UQE6</accession>
<dbReference type="InterPro" id="IPR012338">
    <property type="entry name" value="Beta-lactam/transpept-like"/>
</dbReference>
<keyword evidence="4" id="KW-1185">Reference proteome</keyword>
<dbReference type="Pfam" id="PF00144">
    <property type="entry name" value="Beta-lactamase"/>
    <property type="match status" value="1"/>
</dbReference>
<feature type="region of interest" description="Disordered" evidence="1">
    <location>
        <begin position="348"/>
        <end position="367"/>
    </location>
</feature>
<gene>
    <name evidence="3" type="ORF">LX16_4620</name>
</gene>
<dbReference type="AlphaFoldDB" id="A0A562UQE6"/>
<dbReference type="OrthoDB" id="262125at2"/>
<dbReference type="EMBL" id="VLLL01000009">
    <property type="protein sequence ID" value="TWJ07840.1"/>
    <property type="molecule type" value="Genomic_DNA"/>
</dbReference>
<dbReference type="PANTHER" id="PTHR46825">
    <property type="entry name" value="D-ALANYL-D-ALANINE-CARBOXYPEPTIDASE/ENDOPEPTIDASE AMPH"/>
    <property type="match status" value="1"/>
</dbReference>
<dbReference type="Gene3D" id="3.40.710.10">
    <property type="entry name" value="DD-peptidase/beta-lactamase superfamily"/>
    <property type="match status" value="1"/>
</dbReference>
<dbReference type="InterPro" id="IPR050491">
    <property type="entry name" value="AmpC-like"/>
</dbReference>
<proteinExistence type="predicted"/>
<name>A0A562UQE6_9ACTN</name>
<dbReference type="SUPFAM" id="SSF56601">
    <property type="entry name" value="beta-lactamase/transpeptidase-like"/>
    <property type="match status" value="1"/>
</dbReference>
<dbReference type="PANTHER" id="PTHR46825:SF10">
    <property type="entry name" value="BETA-LACTAMASE-RELATED DOMAIN-CONTAINING PROTEIN"/>
    <property type="match status" value="1"/>
</dbReference>
<evidence type="ECO:0000313" key="3">
    <source>
        <dbReference type="EMBL" id="TWJ07840.1"/>
    </source>
</evidence>
<evidence type="ECO:0000313" key="4">
    <source>
        <dbReference type="Proteomes" id="UP000321617"/>
    </source>
</evidence>
<evidence type="ECO:0000259" key="2">
    <source>
        <dbReference type="Pfam" id="PF00144"/>
    </source>
</evidence>
<dbReference type="RefSeq" id="WP_147143604.1">
    <property type="nucleotide sequence ID" value="NZ_BAABIJ010000005.1"/>
</dbReference>
<organism evidence="3 4">
    <name type="scientific">Stackebrandtia albiflava</name>
    <dbReference type="NCBI Taxonomy" id="406432"/>
    <lineage>
        <taxon>Bacteria</taxon>
        <taxon>Bacillati</taxon>
        <taxon>Actinomycetota</taxon>
        <taxon>Actinomycetes</taxon>
        <taxon>Glycomycetales</taxon>
        <taxon>Glycomycetaceae</taxon>
        <taxon>Stackebrandtia</taxon>
    </lineage>
</organism>
<protein>
    <submittedName>
        <fullName evidence="3">CubicO group peptidase (Beta-lactamase class C family)</fullName>
    </submittedName>
</protein>
<feature type="domain" description="Beta-lactamase-related" evidence="2">
    <location>
        <begin position="14"/>
        <end position="336"/>
    </location>
</feature>
<evidence type="ECO:0000256" key="1">
    <source>
        <dbReference type="SAM" id="MobiDB-lite"/>
    </source>
</evidence>
<dbReference type="InterPro" id="IPR001466">
    <property type="entry name" value="Beta-lactam-related"/>
</dbReference>
<sequence length="458" mass="49416">MPIDIPRAEAHLNALLPRYGIPSAAVGVLHDGEVTAFAAGVTDVETGTSATSETVYQCGSMTKTWTALAFMQLVDEGGADLDEPVRAQLPGFAVADPEATARITPRHLLHHTHGIAESFGDPGEDDDVYARMTAAMSDAPQMFPPGSTHGYSAALGYALLARILEVHDGERWDEVMRRRLLTPLGLVDTHTRPEDVDPARTATGHLIRSLEEGPFRTPVDHLPRAFGPGGNITSTVREVLAMAHVVVSGGLAPGGDRVVSAEAVREMTGSRVPVPDPYLIGPQWALGLVVCDWDGRTVYASDGSTIGQNARLRVFPDSGTAVTVLTNGGPREPFHREVCDEILGQLSMPAAPGPPVPRKSRPVDPSRYTGVYRNLGTRYEVSAEGGDLHLTLELDPMQAAVMGRPPRIRYDMLPISGTHFLMPPTHPLEDPQTVALYDFTDGPARFLHTNARIHRRLD</sequence>
<comment type="caution">
    <text evidence="3">The sequence shown here is derived from an EMBL/GenBank/DDBJ whole genome shotgun (WGS) entry which is preliminary data.</text>
</comment>